<dbReference type="Proteomes" id="UP000596742">
    <property type="component" value="Unassembled WGS sequence"/>
</dbReference>
<dbReference type="AlphaFoldDB" id="A0A8B6EI50"/>
<protein>
    <submittedName>
        <fullName evidence="1">Uncharacterized protein</fullName>
    </submittedName>
</protein>
<evidence type="ECO:0000313" key="1">
    <source>
        <dbReference type="EMBL" id="VDI35279.1"/>
    </source>
</evidence>
<dbReference type="EMBL" id="UYJE01005227">
    <property type="protein sequence ID" value="VDI35279.1"/>
    <property type="molecule type" value="Genomic_DNA"/>
</dbReference>
<name>A0A8B6EI50_MYTGA</name>
<evidence type="ECO:0000313" key="2">
    <source>
        <dbReference type="Proteomes" id="UP000596742"/>
    </source>
</evidence>
<organism evidence="1 2">
    <name type="scientific">Mytilus galloprovincialis</name>
    <name type="common">Mediterranean mussel</name>
    <dbReference type="NCBI Taxonomy" id="29158"/>
    <lineage>
        <taxon>Eukaryota</taxon>
        <taxon>Metazoa</taxon>
        <taxon>Spiralia</taxon>
        <taxon>Lophotrochozoa</taxon>
        <taxon>Mollusca</taxon>
        <taxon>Bivalvia</taxon>
        <taxon>Autobranchia</taxon>
        <taxon>Pteriomorphia</taxon>
        <taxon>Mytilida</taxon>
        <taxon>Mytiloidea</taxon>
        <taxon>Mytilidae</taxon>
        <taxon>Mytilinae</taxon>
        <taxon>Mytilus</taxon>
    </lineage>
</organism>
<proteinExistence type="predicted"/>
<sequence length="147" mass="16830">MGRPWGIMQPFFNKPLEILQEVDAVLKRVTQRTQETIKLKQIYIQDSTGEVKVSMWRQLAETSIEFVSKQHDVVVDGFYKEDDIVPVCKQEDVYSDYKCPQRINASLQKTFKGEKDRIRLVILTSSFAKAKDEAEQEGISTNVSIGG</sequence>
<dbReference type="InterPro" id="IPR012340">
    <property type="entry name" value="NA-bd_OB-fold"/>
</dbReference>
<comment type="caution">
    <text evidence="1">The sequence shown here is derived from an EMBL/GenBank/DDBJ whole genome shotgun (WGS) entry which is preliminary data.</text>
</comment>
<accession>A0A8B6EI50</accession>
<dbReference type="Gene3D" id="2.40.50.140">
    <property type="entry name" value="Nucleic acid-binding proteins"/>
    <property type="match status" value="1"/>
</dbReference>
<reference evidence="1" key="1">
    <citation type="submission" date="2018-11" db="EMBL/GenBank/DDBJ databases">
        <authorList>
            <person name="Alioto T."/>
            <person name="Alioto T."/>
        </authorList>
    </citation>
    <scope>NUCLEOTIDE SEQUENCE</scope>
</reference>
<gene>
    <name evidence="1" type="ORF">MGAL_10B006867</name>
</gene>
<keyword evidence="2" id="KW-1185">Reference proteome</keyword>